<accession>A0A4S5CDV4</accession>
<comment type="caution">
    <text evidence="1">The sequence shown here is derived from an EMBL/GenBank/DDBJ whole genome shotgun (WGS) entry which is preliminary data.</text>
</comment>
<gene>
    <name evidence="1" type="ORF">E8Q35_15405</name>
</gene>
<dbReference type="Proteomes" id="UP000309618">
    <property type="component" value="Unassembled WGS sequence"/>
</dbReference>
<reference evidence="1 2" key="1">
    <citation type="submission" date="2019-04" db="EMBL/GenBank/DDBJ databases">
        <title>Comparative genomics of Aeromonas veronii strains pathogenic to fish.</title>
        <authorList>
            <person name="Cascarano M.C."/>
            <person name="Smyrli M."/>
            <person name="Katharios P."/>
        </authorList>
    </citation>
    <scope>NUCLEOTIDE SEQUENCE [LARGE SCALE GENOMIC DNA]</scope>
    <source>
        <strain evidence="1 2">XU1</strain>
    </source>
</reference>
<organism evidence="1 2">
    <name type="scientific">Aeromonas veronii</name>
    <dbReference type="NCBI Taxonomy" id="654"/>
    <lineage>
        <taxon>Bacteria</taxon>
        <taxon>Pseudomonadati</taxon>
        <taxon>Pseudomonadota</taxon>
        <taxon>Gammaproteobacteria</taxon>
        <taxon>Aeromonadales</taxon>
        <taxon>Aeromonadaceae</taxon>
        <taxon>Aeromonas</taxon>
    </lineage>
</organism>
<dbReference type="EMBL" id="SSUX01000011">
    <property type="protein sequence ID" value="THJ43689.1"/>
    <property type="molecule type" value="Genomic_DNA"/>
</dbReference>
<sequence length="262" mass="28892">MDFLENSPLVLCKLIAEHQKCGSKFVDFEGASYDPFTVSLLAIEHFSSTNDKDMLVRTLHELLPHYPHFDPNAPLAGSSLCAFAVLAKALPNYAITTFGADEVAEKVLLEWQKKTPFNGSRNNNPAYLLARNGNYGIVNQLLSTGLASDTALLTKCVLSSIPTKLATAGLGEQFGNDFIQYSMGELSKMCIDQHIDPSMPINGRSLFDIILEEGHTALHQSLLGEVLNRKIELKAAEMNDLLTSIQQSQPELATRLRVSRHF</sequence>
<protein>
    <submittedName>
        <fullName evidence="1">Uncharacterized protein</fullName>
    </submittedName>
</protein>
<evidence type="ECO:0000313" key="2">
    <source>
        <dbReference type="Proteomes" id="UP000309618"/>
    </source>
</evidence>
<name>A0A4S5CDV4_AERVE</name>
<evidence type="ECO:0000313" key="1">
    <source>
        <dbReference type="EMBL" id="THJ43689.1"/>
    </source>
</evidence>
<proteinExistence type="predicted"/>
<dbReference type="AlphaFoldDB" id="A0A4S5CDV4"/>
<dbReference type="RefSeq" id="WP_136502128.1">
    <property type="nucleotide sequence ID" value="NZ_SSUX01000011.1"/>
</dbReference>